<dbReference type="PRINTS" id="PR00982">
    <property type="entry name" value="TRNASYNTHLYS"/>
</dbReference>
<protein>
    <recommendedName>
        <fullName evidence="5">Lysyl-tRNA synthetase</fullName>
    </recommendedName>
</protein>
<dbReference type="InterPro" id="IPR044136">
    <property type="entry name" value="Lys-tRNA-ligase_II_N"/>
</dbReference>
<evidence type="ECO:0000256" key="5">
    <source>
        <dbReference type="ARBA" id="ARBA00030563"/>
    </source>
</evidence>
<organism evidence="7 8">
    <name type="scientific">Pseudocercospora musae</name>
    <dbReference type="NCBI Taxonomy" id="113226"/>
    <lineage>
        <taxon>Eukaryota</taxon>
        <taxon>Fungi</taxon>
        <taxon>Dikarya</taxon>
        <taxon>Ascomycota</taxon>
        <taxon>Pezizomycotina</taxon>
        <taxon>Dothideomycetes</taxon>
        <taxon>Dothideomycetidae</taxon>
        <taxon>Mycosphaerellales</taxon>
        <taxon>Mycosphaerellaceae</taxon>
        <taxon>Pseudocercospora</taxon>
    </lineage>
</organism>
<evidence type="ECO:0000313" key="8">
    <source>
        <dbReference type="Proteomes" id="UP000073492"/>
    </source>
</evidence>
<dbReference type="Gene3D" id="2.40.50.140">
    <property type="entry name" value="Nucleic acid-binding proteins"/>
    <property type="match status" value="1"/>
</dbReference>
<dbReference type="AlphaFoldDB" id="A0A139IMA8"/>
<dbReference type="Gene3D" id="3.30.930.10">
    <property type="entry name" value="Bira Bifunctional Protein, Domain 2"/>
    <property type="match status" value="1"/>
</dbReference>
<evidence type="ECO:0000256" key="1">
    <source>
        <dbReference type="ARBA" id="ARBA00022598"/>
    </source>
</evidence>
<keyword evidence="1" id="KW-0436">Ligase</keyword>
<feature type="domain" description="Aminoacyl-transfer RNA synthetases class-II family profile" evidence="6">
    <location>
        <begin position="230"/>
        <end position="553"/>
    </location>
</feature>
<dbReference type="SUPFAM" id="SSF55681">
    <property type="entry name" value="Class II aaRS and biotin synthetases"/>
    <property type="match status" value="1"/>
</dbReference>
<gene>
    <name evidence="7" type="ORF">AC579_142</name>
</gene>
<dbReference type="InterPro" id="IPR004364">
    <property type="entry name" value="Aa-tRNA-synt_II"/>
</dbReference>
<dbReference type="InterPro" id="IPR018149">
    <property type="entry name" value="Lys-tRNA-synth_II_C"/>
</dbReference>
<dbReference type="Proteomes" id="UP000073492">
    <property type="component" value="Unassembled WGS sequence"/>
</dbReference>
<dbReference type="PANTHER" id="PTHR42918">
    <property type="entry name" value="LYSYL-TRNA SYNTHETASE"/>
    <property type="match status" value="1"/>
</dbReference>
<keyword evidence="4" id="KW-0030">Aminoacyl-tRNA synthetase</keyword>
<dbReference type="GO" id="GO:0005739">
    <property type="term" value="C:mitochondrion"/>
    <property type="evidence" value="ECO:0007669"/>
    <property type="project" value="TreeGrafter"/>
</dbReference>
<dbReference type="EMBL" id="LFZO01000052">
    <property type="protein sequence ID" value="KXT15702.1"/>
    <property type="molecule type" value="Genomic_DNA"/>
</dbReference>
<evidence type="ECO:0000256" key="2">
    <source>
        <dbReference type="ARBA" id="ARBA00022741"/>
    </source>
</evidence>
<dbReference type="GO" id="GO:0000049">
    <property type="term" value="F:tRNA binding"/>
    <property type="evidence" value="ECO:0007669"/>
    <property type="project" value="TreeGrafter"/>
</dbReference>
<dbReference type="InterPro" id="IPR004365">
    <property type="entry name" value="NA-bd_OB_tRNA"/>
</dbReference>
<accession>A0A139IMA8</accession>
<dbReference type="GO" id="GO:0005524">
    <property type="term" value="F:ATP binding"/>
    <property type="evidence" value="ECO:0007669"/>
    <property type="project" value="UniProtKB-KW"/>
</dbReference>
<dbReference type="GO" id="GO:0070154">
    <property type="term" value="P:mitochondrial lysyl-tRNA aminoacylation"/>
    <property type="evidence" value="ECO:0007669"/>
    <property type="project" value="TreeGrafter"/>
</dbReference>
<keyword evidence="3" id="KW-0067">ATP-binding</keyword>
<evidence type="ECO:0000313" key="7">
    <source>
        <dbReference type="EMBL" id="KXT15702.1"/>
    </source>
</evidence>
<dbReference type="STRING" id="113226.A0A139IMA8"/>
<dbReference type="Pfam" id="PF00152">
    <property type="entry name" value="tRNA-synt_2"/>
    <property type="match status" value="1"/>
</dbReference>
<evidence type="ECO:0000256" key="4">
    <source>
        <dbReference type="ARBA" id="ARBA00023146"/>
    </source>
</evidence>
<keyword evidence="8" id="KW-1185">Reference proteome</keyword>
<reference evidence="7 8" key="1">
    <citation type="submission" date="2015-07" db="EMBL/GenBank/DDBJ databases">
        <title>Comparative genomics of the Sigatoka disease complex on banana suggests a link between parallel evolutionary changes in Pseudocercospora fijiensis and Pseudocercospora eumusae and increased virulence on the banana host.</title>
        <authorList>
            <person name="Chang T.-C."/>
            <person name="Salvucci A."/>
            <person name="Crous P.W."/>
            <person name="Stergiopoulos I."/>
        </authorList>
    </citation>
    <scope>NUCLEOTIDE SEQUENCE [LARGE SCALE GENOMIC DNA]</scope>
    <source>
        <strain evidence="7 8">CBS 116634</strain>
    </source>
</reference>
<name>A0A139IMA8_9PEZI</name>
<dbReference type="Pfam" id="PF01336">
    <property type="entry name" value="tRNA_anti-codon"/>
    <property type="match status" value="1"/>
</dbReference>
<dbReference type="OrthoDB" id="21243at2759"/>
<comment type="caution">
    <text evidence="7">The sequence shown here is derived from an EMBL/GenBank/DDBJ whole genome shotgun (WGS) entry which is preliminary data.</text>
</comment>
<dbReference type="GO" id="GO:0004824">
    <property type="term" value="F:lysine-tRNA ligase activity"/>
    <property type="evidence" value="ECO:0007669"/>
    <property type="project" value="InterPro"/>
</dbReference>
<dbReference type="CDD" id="cd04322">
    <property type="entry name" value="LysRS_N"/>
    <property type="match status" value="1"/>
</dbReference>
<dbReference type="SUPFAM" id="SSF50249">
    <property type="entry name" value="Nucleic acid-binding proteins"/>
    <property type="match status" value="1"/>
</dbReference>
<evidence type="ECO:0000256" key="3">
    <source>
        <dbReference type="ARBA" id="ARBA00022840"/>
    </source>
</evidence>
<dbReference type="InterPro" id="IPR006195">
    <property type="entry name" value="aa-tRNA-synth_II"/>
</dbReference>
<dbReference type="PANTHER" id="PTHR42918:SF5">
    <property type="entry name" value="LYSINE--TRNA LIGASE, MITOCHONDRIAL"/>
    <property type="match status" value="1"/>
</dbReference>
<sequence>MSKESLSRPLRPYLFHSFQRAQCLHSARAFTAGLPSPDRPAARHDVTHDFEKRVAQLERHKQPSAWYPRIAQSRRNLRVGRNELQNFGKRLHNGETDPNAFHPEGHGGMLVGKITAIRSAGSKLVFMDIATEAGTVQAVCKLPHLEQSDPAVTSESWKGFTKTARKGDYYSVVGHKHVTERGELSLLASELPRLLSPSLHQVPEAYEQTEARARNRHVDMIVNAEAIQTLQMRHEIEAGIQGFFNEREFVKVTTPLLSATAGGAAARPFETVATELSDERLQLRIAPELWLKRLVVGGMPKVYELGPAFRNEGVDATHNPEFNICEFYEAYASLGQLMTTTERLMCELDAYMESLREIGRFSALSPSTIRPRYTETGGSISEVAQFPRVEFIPTLEEKLGTRLASLESKEAYSQIAALFAERNISEPINPTLPRLLDALAAGYLEPLSNDQPIFITHHPACMSPLSKHFMCPKTGQTIAARAELFIGGREYANMYEEENSPFEQRRKFEEQLQQGLRDAEAMQLDEDYLRCLEWGLPPTGGWGCGVDRLVMLFSGRERISDVLAFGSLRNVVGLGKRW</sequence>
<evidence type="ECO:0000259" key="6">
    <source>
        <dbReference type="PROSITE" id="PS50862"/>
    </source>
</evidence>
<keyword evidence="2" id="KW-0547">Nucleotide-binding</keyword>
<dbReference type="InterPro" id="IPR045864">
    <property type="entry name" value="aa-tRNA-synth_II/BPL/LPL"/>
</dbReference>
<dbReference type="PROSITE" id="PS50862">
    <property type="entry name" value="AA_TRNA_LIGASE_II"/>
    <property type="match status" value="1"/>
</dbReference>
<dbReference type="InterPro" id="IPR012340">
    <property type="entry name" value="NA-bd_OB-fold"/>
</dbReference>
<proteinExistence type="predicted"/>